<feature type="transmembrane region" description="Helical" evidence="1">
    <location>
        <begin position="68"/>
        <end position="91"/>
    </location>
</feature>
<name>A0A6N2ZGH6_9ACTN</name>
<reference evidence="2" key="1">
    <citation type="submission" date="2019-11" db="EMBL/GenBank/DDBJ databases">
        <authorList>
            <person name="Feng L."/>
        </authorList>
    </citation>
    <scope>NUCLEOTIDE SEQUENCE</scope>
    <source>
        <strain evidence="2">CaerofaciensLFYP39</strain>
    </source>
</reference>
<protein>
    <submittedName>
        <fullName evidence="2">Uncharacterized protein</fullName>
    </submittedName>
</protein>
<gene>
    <name evidence="2" type="ORF">CALFYP39_00552</name>
</gene>
<evidence type="ECO:0000313" key="2">
    <source>
        <dbReference type="EMBL" id="VYT77187.1"/>
    </source>
</evidence>
<accession>A0A6N2ZGH6</accession>
<dbReference type="EMBL" id="CACRTW010000005">
    <property type="protein sequence ID" value="VYT77187.1"/>
    <property type="molecule type" value="Genomic_DNA"/>
</dbReference>
<proteinExistence type="predicted"/>
<dbReference type="AlphaFoldDB" id="A0A6N2ZGH6"/>
<organism evidence="2">
    <name type="scientific">Collinsella aerofaciens</name>
    <dbReference type="NCBI Taxonomy" id="74426"/>
    <lineage>
        <taxon>Bacteria</taxon>
        <taxon>Bacillati</taxon>
        <taxon>Actinomycetota</taxon>
        <taxon>Coriobacteriia</taxon>
        <taxon>Coriobacteriales</taxon>
        <taxon>Coriobacteriaceae</taxon>
        <taxon>Collinsella</taxon>
    </lineage>
</organism>
<evidence type="ECO:0000256" key="1">
    <source>
        <dbReference type="SAM" id="Phobius"/>
    </source>
</evidence>
<keyword evidence="1" id="KW-0812">Transmembrane</keyword>
<keyword evidence="1" id="KW-0472">Membrane</keyword>
<sequence>MNPSECRLPKTHKEIVRIMVFSIPYLKDGQATSNTKARVPLPGFSRVIWDEWGKKGVRMDTKALKKQMGAAIAMVLVAAVALGSATFAWFVSNNAVKATTSKISAQSNAPFLKIDKTAITAGSTTSISYADEADMKLYPAQVVKNTDGKPLFKSAYASAATATAELTNSRYEVGDATAAVNGEFAIKKSFKIGTADAKAGSFKNLKVSGVELTSKGTDGLEDALSILVVCGDNWAVYKKSADGTVLTEYKDKVSAAGNNTDGILAGTIAANNSVDVDVYVFYDGSETNVFTDNLDKLTAIGATVTFTATPVNTQNQEVNAPNGVK</sequence>
<keyword evidence="1" id="KW-1133">Transmembrane helix</keyword>